<gene>
    <name evidence="1" type="ORF">CVT26_009175</name>
</gene>
<accession>A0A409Y9W4</accession>
<dbReference type="Proteomes" id="UP000284706">
    <property type="component" value="Unassembled WGS sequence"/>
</dbReference>
<evidence type="ECO:0000313" key="2">
    <source>
        <dbReference type="Proteomes" id="UP000284706"/>
    </source>
</evidence>
<proteinExistence type="predicted"/>
<keyword evidence="2" id="KW-1185">Reference proteome</keyword>
<name>A0A409Y9W4_9AGAR</name>
<reference evidence="1 2" key="1">
    <citation type="journal article" date="2018" name="Evol. Lett.">
        <title>Horizontal gene cluster transfer increased hallucinogenic mushroom diversity.</title>
        <authorList>
            <person name="Reynolds H.T."/>
            <person name="Vijayakumar V."/>
            <person name="Gluck-Thaler E."/>
            <person name="Korotkin H.B."/>
            <person name="Matheny P.B."/>
            <person name="Slot J.C."/>
        </authorList>
    </citation>
    <scope>NUCLEOTIDE SEQUENCE [LARGE SCALE GENOMIC DNA]</scope>
    <source>
        <strain evidence="1 2">SRW20</strain>
    </source>
</reference>
<organism evidence="1 2">
    <name type="scientific">Gymnopilus dilepis</name>
    <dbReference type="NCBI Taxonomy" id="231916"/>
    <lineage>
        <taxon>Eukaryota</taxon>
        <taxon>Fungi</taxon>
        <taxon>Dikarya</taxon>
        <taxon>Basidiomycota</taxon>
        <taxon>Agaricomycotina</taxon>
        <taxon>Agaricomycetes</taxon>
        <taxon>Agaricomycetidae</taxon>
        <taxon>Agaricales</taxon>
        <taxon>Agaricineae</taxon>
        <taxon>Hymenogastraceae</taxon>
        <taxon>Gymnopilus</taxon>
    </lineage>
</organism>
<protein>
    <submittedName>
        <fullName evidence="1">Uncharacterized protein</fullName>
    </submittedName>
</protein>
<sequence length="101" mass="11553">MTKRFSGLNMITNTLFLSMHTFISHADTLRARLGTDEDFELWETSLRLPIPDQERLNARGCDPDSKATRGILTVERNQGNSLNRWRRECQKEFGLDPAGSV</sequence>
<dbReference type="AlphaFoldDB" id="A0A409Y9W4"/>
<evidence type="ECO:0000313" key="1">
    <source>
        <dbReference type="EMBL" id="PPQ99797.1"/>
    </source>
</evidence>
<comment type="caution">
    <text evidence="1">The sequence shown here is derived from an EMBL/GenBank/DDBJ whole genome shotgun (WGS) entry which is preliminary data.</text>
</comment>
<dbReference type="InParanoid" id="A0A409Y9W4"/>
<dbReference type="EMBL" id="NHYE01001046">
    <property type="protein sequence ID" value="PPQ99797.1"/>
    <property type="molecule type" value="Genomic_DNA"/>
</dbReference>